<dbReference type="WBParaSite" id="Hba_04056">
    <property type="protein sequence ID" value="Hba_04056"/>
    <property type="gene ID" value="Hba_04056"/>
</dbReference>
<protein>
    <submittedName>
        <fullName evidence="2">Uncharacterized protein</fullName>
    </submittedName>
</protein>
<sequence length="123" mass="13384">MCQEGSRLNDIKSIYFSRSALTHSNVNHVLNIASPEPTILTTWPAIPIAPVIKLPCRGNIPKSVATLSVATDTPAPVSISANTLIPFAITGIWAVKYGSSSSWGASLLQHYAHYSDTYLDYYF</sequence>
<organism evidence="1 2">
    <name type="scientific">Heterorhabditis bacteriophora</name>
    <name type="common">Entomopathogenic nematode worm</name>
    <dbReference type="NCBI Taxonomy" id="37862"/>
    <lineage>
        <taxon>Eukaryota</taxon>
        <taxon>Metazoa</taxon>
        <taxon>Ecdysozoa</taxon>
        <taxon>Nematoda</taxon>
        <taxon>Chromadorea</taxon>
        <taxon>Rhabditida</taxon>
        <taxon>Rhabditina</taxon>
        <taxon>Rhabditomorpha</taxon>
        <taxon>Strongyloidea</taxon>
        <taxon>Heterorhabditidae</taxon>
        <taxon>Heterorhabditis</taxon>
    </lineage>
</organism>
<accession>A0A1I7WGE1</accession>
<dbReference type="AlphaFoldDB" id="A0A1I7WGE1"/>
<dbReference type="Proteomes" id="UP000095283">
    <property type="component" value="Unplaced"/>
</dbReference>
<evidence type="ECO:0000313" key="2">
    <source>
        <dbReference type="WBParaSite" id="Hba_04056"/>
    </source>
</evidence>
<keyword evidence="1" id="KW-1185">Reference proteome</keyword>
<evidence type="ECO:0000313" key="1">
    <source>
        <dbReference type="Proteomes" id="UP000095283"/>
    </source>
</evidence>
<name>A0A1I7WGE1_HETBA</name>
<proteinExistence type="predicted"/>
<reference evidence="2" key="1">
    <citation type="submission" date="2016-11" db="UniProtKB">
        <authorList>
            <consortium name="WormBaseParasite"/>
        </authorList>
    </citation>
    <scope>IDENTIFICATION</scope>
</reference>